<evidence type="ECO:0000259" key="8">
    <source>
        <dbReference type="PROSITE" id="PS51162"/>
    </source>
</evidence>
<dbReference type="SUPFAM" id="SSF57610">
    <property type="entry name" value="Thyroglobulin type-1 domain"/>
    <property type="match status" value="1"/>
</dbReference>
<evidence type="ECO:0000313" key="10">
    <source>
        <dbReference type="Proteomes" id="UP000276776"/>
    </source>
</evidence>
<evidence type="ECO:0000256" key="5">
    <source>
        <dbReference type="SAM" id="MobiDB-lite"/>
    </source>
</evidence>
<keyword evidence="10" id="KW-1185">Reference proteome</keyword>
<dbReference type="SUPFAM" id="SSF57362">
    <property type="entry name" value="BPTI-like"/>
    <property type="match status" value="1"/>
</dbReference>
<dbReference type="InterPro" id="IPR050098">
    <property type="entry name" value="TFPI/VKTCI-like"/>
</dbReference>
<feature type="signal peptide" evidence="6">
    <location>
        <begin position="1"/>
        <end position="21"/>
    </location>
</feature>
<dbReference type="CDD" id="cd00191">
    <property type="entry name" value="TY"/>
    <property type="match status" value="1"/>
</dbReference>
<evidence type="ECO:0000256" key="6">
    <source>
        <dbReference type="SAM" id="SignalP"/>
    </source>
</evidence>
<evidence type="ECO:0000256" key="3">
    <source>
        <dbReference type="ARBA" id="ARBA00023157"/>
    </source>
</evidence>
<dbReference type="Proteomes" id="UP000276776">
    <property type="component" value="Unassembled WGS sequence"/>
</dbReference>
<keyword evidence="3 4" id="KW-1015">Disulfide bond</keyword>
<dbReference type="Gene3D" id="4.10.800.10">
    <property type="entry name" value="Thyroglobulin type-1"/>
    <property type="match status" value="1"/>
</dbReference>
<name>A0A0N5CSA6_THECL</name>
<feature type="disulfide bond" evidence="4">
    <location>
        <begin position="215"/>
        <end position="222"/>
    </location>
</feature>
<evidence type="ECO:0000256" key="1">
    <source>
        <dbReference type="ARBA" id="ARBA00022690"/>
    </source>
</evidence>
<dbReference type="GO" id="GO:0004867">
    <property type="term" value="F:serine-type endopeptidase inhibitor activity"/>
    <property type="evidence" value="ECO:0007669"/>
    <property type="project" value="UniProtKB-KW"/>
</dbReference>
<dbReference type="PANTHER" id="PTHR10083:SF374">
    <property type="entry name" value="BPTI_KUNITZ INHIBITOR DOMAIN-CONTAINING PROTEIN"/>
    <property type="match status" value="1"/>
</dbReference>
<feature type="region of interest" description="Disordered" evidence="5">
    <location>
        <begin position="139"/>
        <end position="160"/>
    </location>
</feature>
<dbReference type="Pfam" id="PF00014">
    <property type="entry name" value="Kunitz_BPTI"/>
    <property type="match status" value="1"/>
</dbReference>
<accession>A0A0N5CSA6</accession>
<dbReference type="STRING" id="103827.A0A0N5CSA6"/>
<sequence length="292" mass="32449">METSFGQVALVVLCCVTVVASQSVESVDPCKRQPFRGRCPSIKGKIPTRSQFVLRYYERNSECVSYPFGHCADDENEPMLYRYKHDCEKACLDKAKHTELSSAEFSSDYDISSTSSTTVTSNTDDNIGKFVSSTWKPLSDDDAQLSSSSQESTPASQATRSRTAYNAVSLNLLRDTEFKGIAECEKRREAIESGLLKSDFVPICTNHGSFLPLQCGPEGEYCFCVDHNGIEIPNSRSISSAKPNCSEIMKAQKPAGYECISPVDSGPCTASLTRWYYDEKREYCVKFQYSGK</sequence>
<reference evidence="9 10" key="2">
    <citation type="submission" date="2018-11" db="EMBL/GenBank/DDBJ databases">
        <authorList>
            <consortium name="Pathogen Informatics"/>
        </authorList>
    </citation>
    <scope>NUCLEOTIDE SEQUENCE [LARGE SCALE GENOMIC DNA]</scope>
</reference>
<feature type="chain" id="PRO_5043126319" evidence="6">
    <location>
        <begin position="22"/>
        <end position="292"/>
    </location>
</feature>
<dbReference type="WBParaSite" id="TCLT_0000310701-mRNA-1">
    <property type="protein sequence ID" value="TCLT_0000310701-mRNA-1"/>
    <property type="gene ID" value="TCLT_0000310701"/>
</dbReference>
<reference evidence="11" key="1">
    <citation type="submission" date="2017-02" db="UniProtKB">
        <authorList>
            <consortium name="WormBaseParasite"/>
        </authorList>
    </citation>
    <scope>IDENTIFICATION</scope>
</reference>
<dbReference type="OrthoDB" id="4473401at2759"/>
<dbReference type="SMART" id="SM00211">
    <property type="entry name" value="TY"/>
    <property type="match status" value="1"/>
</dbReference>
<gene>
    <name evidence="9" type="ORF">TCLT_LOCUS3107</name>
</gene>
<dbReference type="PROSITE" id="PS00484">
    <property type="entry name" value="THYROGLOBULIN_1_1"/>
    <property type="match status" value="1"/>
</dbReference>
<protein>
    <submittedName>
        <fullName evidence="11">Kunitz/Bovine pancreatic trypsin inhibitor domain protein</fullName>
    </submittedName>
</protein>
<comment type="caution">
    <text evidence="4">Lacks conserved residue(s) required for the propagation of feature annotation.</text>
</comment>
<dbReference type="EMBL" id="UYYF01000991">
    <property type="protein sequence ID" value="VDM99409.1"/>
    <property type="molecule type" value="Genomic_DNA"/>
</dbReference>
<dbReference type="InterPro" id="IPR036880">
    <property type="entry name" value="Kunitz_BPTI_sf"/>
</dbReference>
<dbReference type="SMART" id="SM00131">
    <property type="entry name" value="KU"/>
    <property type="match status" value="1"/>
</dbReference>
<keyword evidence="1" id="KW-0646">Protease inhibitor</keyword>
<keyword evidence="6" id="KW-0732">Signal</keyword>
<dbReference type="AlphaFoldDB" id="A0A0N5CSA6"/>
<evidence type="ECO:0000313" key="11">
    <source>
        <dbReference type="WBParaSite" id="TCLT_0000310701-mRNA-1"/>
    </source>
</evidence>
<dbReference type="PANTHER" id="PTHR10083">
    <property type="entry name" value="KUNITZ-TYPE PROTEASE INHIBITOR-RELATED"/>
    <property type="match status" value="1"/>
</dbReference>
<dbReference type="InterPro" id="IPR002223">
    <property type="entry name" value="Kunitz_BPTI"/>
</dbReference>
<feature type="domain" description="BPTI/Kunitz inhibitor" evidence="7">
    <location>
        <begin position="259"/>
        <end position="292"/>
    </location>
</feature>
<evidence type="ECO:0000256" key="2">
    <source>
        <dbReference type="ARBA" id="ARBA00022900"/>
    </source>
</evidence>
<dbReference type="Gene3D" id="4.10.410.10">
    <property type="entry name" value="Pancreatic trypsin inhibitor Kunitz domain"/>
    <property type="match status" value="2"/>
</dbReference>
<dbReference type="InterPro" id="IPR036857">
    <property type="entry name" value="Thyroglobulin_1_sf"/>
</dbReference>
<dbReference type="CDD" id="cd00109">
    <property type="entry name" value="Kunitz-type"/>
    <property type="match status" value="1"/>
</dbReference>
<feature type="domain" description="Thyroglobulin type-1" evidence="8">
    <location>
        <begin position="181"/>
        <end position="245"/>
    </location>
</feature>
<dbReference type="PROSITE" id="PS50279">
    <property type="entry name" value="BPTI_KUNITZ_2"/>
    <property type="match status" value="1"/>
</dbReference>
<feature type="compositionally biased region" description="Low complexity" evidence="5">
    <location>
        <begin position="144"/>
        <end position="159"/>
    </location>
</feature>
<keyword evidence="2" id="KW-0722">Serine protease inhibitor</keyword>
<evidence type="ECO:0000256" key="4">
    <source>
        <dbReference type="PROSITE-ProRule" id="PRU00500"/>
    </source>
</evidence>
<dbReference type="InterPro" id="IPR000716">
    <property type="entry name" value="Thyroglobulin_1"/>
</dbReference>
<proteinExistence type="predicted"/>
<dbReference type="PROSITE" id="PS51162">
    <property type="entry name" value="THYROGLOBULIN_1_2"/>
    <property type="match status" value="1"/>
</dbReference>
<dbReference type="Pfam" id="PF00086">
    <property type="entry name" value="Thyroglobulin_1"/>
    <property type="match status" value="1"/>
</dbReference>
<evidence type="ECO:0000313" key="9">
    <source>
        <dbReference type="EMBL" id="VDM99409.1"/>
    </source>
</evidence>
<evidence type="ECO:0000259" key="7">
    <source>
        <dbReference type="PROSITE" id="PS50279"/>
    </source>
</evidence>
<organism evidence="11">
    <name type="scientific">Thelazia callipaeda</name>
    <name type="common">Oriental eyeworm</name>
    <name type="synonym">Parasitic nematode</name>
    <dbReference type="NCBI Taxonomy" id="103827"/>
    <lineage>
        <taxon>Eukaryota</taxon>
        <taxon>Metazoa</taxon>
        <taxon>Ecdysozoa</taxon>
        <taxon>Nematoda</taxon>
        <taxon>Chromadorea</taxon>
        <taxon>Rhabditida</taxon>
        <taxon>Spirurina</taxon>
        <taxon>Spiruromorpha</taxon>
        <taxon>Thelazioidea</taxon>
        <taxon>Thelaziidae</taxon>
        <taxon>Thelazia</taxon>
    </lineage>
</organism>